<evidence type="ECO:0000256" key="9">
    <source>
        <dbReference type="HAMAP-Rule" id="MF_01987"/>
    </source>
</evidence>
<comment type="subcellular location">
    <subcellularLocation>
        <location evidence="9">Cytoplasm</location>
    </subcellularLocation>
</comment>
<feature type="binding site" evidence="9">
    <location>
        <position position="238"/>
    </location>
    <ligand>
        <name>K(+)</name>
        <dbReference type="ChEBI" id="CHEBI:29103"/>
    </ligand>
</feature>
<comment type="activity regulation">
    <text evidence="9">Activated by a monovalent cation that binds near, but not in, the active site. The most likely occupant of the site in vivo is potassium. Ion binding induces a conformational change that may alter substrate affinity.</text>
</comment>
<comment type="function">
    <text evidence="9">Catalyzes the phosphorylation of ribose at O-5 in a reaction requiring ATP and magnesium. The resulting D-ribose-5-phosphate can then be used either for sythesis of nucleotides, histidine, and tryptophan, or as a component of the pentose phosphate pathway.</text>
</comment>
<comment type="catalytic activity">
    <reaction evidence="9">
        <text>D-ribose + ATP = D-ribose 5-phosphate + ADP + H(+)</text>
        <dbReference type="Rhea" id="RHEA:13697"/>
        <dbReference type="ChEBI" id="CHEBI:15378"/>
        <dbReference type="ChEBI" id="CHEBI:30616"/>
        <dbReference type="ChEBI" id="CHEBI:47013"/>
        <dbReference type="ChEBI" id="CHEBI:78346"/>
        <dbReference type="ChEBI" id="CHEBI:456216"/>
        <dbReference type="EC" id="2.7.1.15"/>
    </reaction>
</comment>
<evidence type="ECO:0000313" key="11">
    <source>
        <dbReference type="EMBL" id="AHC14911.1"/>
    </source>
</evidence>
<dbReference type="GO" id="GO:0046872">
    <property type="term" value="F:metal ion binding"/>
    <property type="evidence" value="ECO:0007669"/>
    <property type="project" value="UniProtKB-KW"/>
</dbReference>
<keyword evidence="8 9" id="KW-0119">Carbohydrate metabolism</keyword>
<dbReference type="AlphaFoldDB" id="V5WIB2"/>
<dbReference type="CDD" id="cd01174">
    <property type="entry name" value="ribokinase"/>
    <property type="match status" value="1"/>
</dbReference>
<dbReference type="PANTHER" id="PTHR10584">
    <property type="entry name" value="SUGAR KINASE"/>
    <property type="match status" value="1"/>
</dbReference>
<protein>
    <recommendedName>
        <fullName evidence="9">Ribokinase</fullName>
        <shortName evidence="9">RK</shortName>
        <ecNumber evidence="9">2.7.1.15</ecNumber>
    </recommendedName>
</protein>
<evidence type="ECO:0000256" key="6">
    <source>
        <dbReference type="ARBA" id="ARBA00022842"/>
    </source>
</evidence>
<dbReference type="KEGG" id="slr:L21SP2_1514"/>
<dbReference type="InterPro" id="IPR002139">
    <property type="entry name" value="Ribo/fructo_kinase"/>
</dbReference>
<keyword evidence="7 9" id="KW-0630">Potassium</keyword>
<comment type="subunit">
    <text evidence="9">Homodimer.</text>
</comment>
<evidence type="ECO:0000256" key="7">
    <source>
        <dbReference type="ARBA" id="ARBA00022958"/>
    </source>
</evidence>
<feature type="active site" description="Proton acceptor" evidence="9">
    <location>
        <position position="244"/>
    </location>
</feature>
<comment type="pathway">
    <text evidence="9">Carbohydrate metabolism; D-ribose degradation; D-ribose 5-phosphate from beta-D-ribopyranose: step 2/2.</text>
</comment>
<evidence type="ECO:0000256" key="3">
    <source>
        <dbReference type="ARBA" id="ARBA00022741"/>
    </source>
</evidence>
<dbReference type="GO" id="GO:0005737">
    <property type="term" value="C:cytoplasm"/>
    <property type="evidence" value="ECO:0007669"/>
    <property type="project" value="UniProtKB-SubCell"/>
</dbReference>
<feature type="binding site" evidence="9">
    <location>
        <begin position="38"/>
        <end position="42"/>
    </location>
    <ligand>
        <name>substrate</name>
    </ligand>
</feature>
<keyword evidence="2 9" id="KW-0479">Metal-binding</keyword>
<dbReference type="InterPro" id="IPR011611">
    <property type="entry name" value="PfkB_dom"/>
</dbReference>
<keyword evidence="1 9" id="KW-0808">Transferase</keyword>
<comment type="caution">
    <text evidence="9">Lacks conserved residue(s) required for the propagation of feature annotation.</text>
</comment>
<gene>
    <name evidence="9" type="primary">rbsK</name>
    <name evidence="11" type="ORF">L21SP2_1514</name>
</gene>
<evidence type="ECO:0000259" key="10">
    <source>
        <dbReference type="Pfam" id="PF00294"/>
    </source>
</evidence>
<dbReference type="PANTHER" id="PTHR10584:SF166">
    <property type="entry name" value="RIBOKINASE"/>
    <property type="match status" value="1"/>
</dbReference>
<dbReference type="SUPFAM" id="SSF53613">
    <property type="entry name" value="Ribokinase-like"/>
    <property type="match status" value="1"/>
</dbReference>
<keyword evidence="12" id="KW-1185">Reference proteome</keyword>
<dbReference type="RefSeq" id="WP_024267831.1">
    <property type="nucleotide sequence ID" value="NC_023035.1"/>
</dbReference>
<feature type="binding site" evidence="9">
    <location>
        <position position="240"/>
    </location>
    <ligand>
        <name>K(+)</name>
        <dbReference type="ChEBI" id="CHEBI:29103"/>
    </ligand>
</feature>
<dbReference type="Gene3D" id="3.40.1190.20">
    <property type="match status" value="1"/>
</dbReference>
<dbReference type="EMBL" id="CP006939">
    <property type="protein sequence ID" value="AHC14911.1"/>
    <property type="molecule type" value="Genomic_DNA"/>
</dbReference>
<keyword evidence="3 9" id="KW-0547">Nucleotide-binding</keyword>
<organism evidence="11 12">
    <name type="scientific">Salinispira pacifica</name>
    <dbReference type="NCBI Taxonomy" id="1307761"/>
    <lineage>
        <taxon>Bacteria</taxon>
        <taxon>Pseudomonadati</taxon>
        <taxon>Spirochaetota</taxon>
        <taxon>Spirochaetia</taxon>
        <taxon>Spirochaetales</taxon>
        <taxon>Spirochaetaceae</taxon>
        <taxon>Salinispira</taxon>
    </lineage>
</organism>
<keyword evidence="6 9" id="KW-0460">Magnesium</keyword>
<feature type="binding site" evidence="9">
    <location>
        <position position="244"/>
    </location>
    <ligand>
        <name>substrate</name>
    </ligand>
</feature>
<dbReference type="GO" id="GO:0004747">
    <property type="term" value="F:ribokinase activity"/>
    <property type="evidence" value="ECO:0007669"/>
    <property type="project" value="UniProtKB-UniRule"/>
</dbReference>
<evidence type="ECO:0000256" key="2">
    <source>
        <dbReference type="ARBA" id="ARBA00022723"/>
    </source>
</evidence>
<name>V5WIB2_9SPIO</name>
<feature type="binding site" evidence="9">
    <location>
        <position position="277"/>
    </location>
    <ligand>
        <name>K(+)</name>
        <dbReference type="ChEBI" id="CHEBI:29103"/>
    </ligand>
</feature>
<feature type="binding site" evidence="9">
    <location>
        <position position="136"/>
    </location>
    <ligand>
        <name>substrate</name>
    </ligand>
</feature>
<dbReference type="STRING" id="1307761.L21SP2_1514"/>
<reference evidence="11 12" key="1">
    <citation type="journal article" date="2015" name="Stand. Genomic Sci.">
        <title>Complete genome sequence and description of Salinispira pacifica gen. nov., sp. nov., a novel spirochaete isolated form a hypersaline microbial mat.</title>
        <authorList>
            <person name="Ben Hania W."/>
            <person name="Joseph M."/>
            <person name="Schumann P."/>
            <person name="Bunk B."/>
            <person name="Fiebig A."/>
            <person name="Sproer C."/>
            <person name="Klenk H.P."/>
            <person name="Fardeau M.L."/>
            <person name="Spring S."/>
        </authorList>
    </citation>
    <scope>NUCLEOTIDE SEQUENCE [LARGE SCALE GENOMIC DNA]</scope>
    <source>
        <strain evidence="11 12">L21-RPul-D2</strain>
    </source>
</reference>
<comment type="cofactor">
    <cofactor evidence="9">
        <name>Mg(2+)</name>
        <dbReference type="ChEBI" id="CHEBI:18420"/>
    </cofactor>
    <text evidence="9">Requires a divalent cation, most likely magnesium in vivo, as an electrophilic catalyst to aid phosphoryl group transfer. It is the chelate of the metal and the nucleotide that is the actual substrate.</text>
</comment>
<dbReference type="Pfam" id="PF00294">
    <property type="entry name" value="PfkB"/>
    <property type="match status" value="1"/>
</dbReference>
<dbReference type="EC" id="2.7.1.15" evidence="9"/>
<keyword evidence="9" id="KW-0963">Cytoplasm</keyword>
<feature type="binding site" evidence="9">
    <location>
        <position position="279"/>
    </location>
    <ligand>
        <name>K(+)</name>
        <dbReference type="ChEBI" id="CHEBI:29103"/>
    </ligand>
</feature>
<dbReference type="GO" id="GO:0005524">
    <property type="term" value="F:ATP binding"/>
    <property type="evidence" value="ECO:0007669"/>
    <property type="project" value="UniProtKB-UniRule"/>
</dbReference>
<feature type="domain" description="Carbohydrate kinase PfkB" evidence="10">
    <location>
        <begin position="4"/>
        <end position="285"/>
    </location>
</feature>
<dbReference type="OrthoDB" id="9775849at2"/>
<dbReference type="HOGENOM" id="CLU_027634_2_1_12"/>
<feature type="binding site" evidence="9">
    <location>
        <position position="274"/>
    </location>
    <ligand>
        <name>K(+)</name>
        <dbReference type="ChEBI" id="CHEBI:29103"/>
    </ligand>
</feature>
<dbReference type="eggNOG" id="COG0524">
    <property type="taxonomic scope" value="Bacteria"/>
</dbReference>
<sequence length="290" mass="31182">MRILNYGSLNVDHVYSVPHIVRPGETLAGESLNFFAGGKGANQSVAIAKAGGDVWHAGKLGGDADWLLEKLQQFDVKTDYVTQDDGLSGHAIIQVSSQGENSIVLYGGGNQRITKEEIDATLVLFSRGDVLVLQNEINNIPHIMEKGLAQGLKIAVNPAPFTPDVSRWPLDKVHTLVVNETEAAGIVQSDASPGSTLDMLTRRYPETEIVLTLGSKGAWYAKGRKRAFVESRKVNAVDTTAAGDTFLGYYLVERFAGASPERAMDLAAEAAAITVSRPGAMESIPFRSEL</sequence>
<dbReference type="InterPro" id="IPR029056">
    <property type="entry name" value="Ribokinase-like"/>
</dbReference>
<feature type="binding site" evidence="9">
    <location>
        <position position="283"/>
    </location>
    <ligand>
        <name>K(+)</name>
        <dbReference type="ChEBI" id="CHEBI:29103"/>
    </ligand>
</feature>
<comment type="similarity">
    <text evidence="9">Belongs to the carbohydrate kinase PfkB family. Ribokinase subfamily.</text>
</comment>
<feature type="binding site" evidence="9">
    <location>
        <begin position="212"/>
        <end position="217"/>
    </location>
    <ligand>
        <name>ATP</name>
        <dbReference type="ChEBI" id="CHEBI:30616"/>
    </ligand>
</feature>
<dbReference type="UniPathway" id="UPA00916">
    <property type="reaction ID" value="UER00889"/>
</dbReference>
<evidence type="ECO:0000256" key="4">
    <source>
        <dbReference type="ARBA" id="ARBA00022777"/>
    </source>
</evidence>
<accession>V5WIB2</accession>
<dbReference type="Proteomes" id="UP000018680">
    <property type="component" value="Chromosome"/>
</dbReference>
<feature type="binding site" evidence="9">
    <location>
        <position position="179"/>
    </location>
    <ligand>
        <name>ATP</name>
        <dbReference type="ChEBI" id="CHEBI:30616"/>
    </ligand>
</feature>
<proteinExistence type="inferred from homology"/>
<dbReference type="PATRIC" id="fig|1307761.3.peg.1509"/>
<dbReference type="GO" id="GO:0019303">
    <property type="term" value="P:D-ribose catabolic process"/>
    <property type="evidence" value="ECO:0007669"/>
    <property type="project" value="UniProtKB-UniRule"/>
</dbReference>
<dbReference type="HAMAP" id="MF_01987">
    <property type="entry name" value="Ribokinase"/>
    <property type="match status" value="1"/>
</dbReference>
<feature type="binding site" evidence="9">
    <location>
        <begin position="10"/>
        <end position="12"/>
    </location>
    <ligand>
        <name>substrate</name>
    </ligand>
</feature>
<feature type="binding site" evidence="9">
    <location>
        <begin position="243"/>
        <end position="244"/>
    </location>
    <ligand>
        <name>ATP</name>
        <dbReference type="ChEBI" id="CHEBI:30616"/>
    </ligand>
</feature>
<evidence type="ECO:0000256" key="5">
    <source>
        <dbReference type="ARBA" id="ARBA00022840"/>
    </source>
</evidence>
<keyword evidence="4 9" id="KW-0418">Kinase</keyword>
<evidence type="ECO:0000256" key="1">
    <source>
        <dbReference type="ARBA" id="ARBA00022679"/>
    </source>
</evidence>
<evidence type="ECO:0000313" key="12">
    <source>
        <dbReference type="Proteomes" id="UP000018680"/>
    </source>
</evidence>
<evidence type="ECO:0000256" key="8">
    <source>
        <dbReference type="ARBA" id="ARBA00023277"/>
    </source>
</evidence>
<dbReference type="PRINTS" id="PR00990">
    <property type="entry name" value="RIBOKINASE"/>
</dbReference>
<keyword evidence="5 9" id="KW-0067">ATP-binding</keyword>
<dbReference type="InterPro" id="IPR011877">
    <property type="entry name" value="Ribokinase"/>
</dbReference>